<organism evidence="3 4">
    <name type="scientific">Prunus armeniaca</name>
    <name type="common">Apricot</name>
    <name type="synonym">Armeniaca vulgaris</name>
    <dbReference type="NCBI Taxonomy" id="36596"/>
    <lineage>
        <taxon>Eukaryota</taxon>
        <taxon>Viridiplantae</taxon>
        <taxon>Streptophyta</taxon>
        <taxon>Embryophyta</taxon>
        <taxon>Tracheophyta</taxon>
        <taxon>Spermatophyta</taxon>
        <taxon>Magnoliopsida</taxon>
        <taxon>eudicotyledons</taxon>
        <taxon>Gunneridae</taxon>
        <taxon>Pentapetalae</taxon>
        <taxon>rosids</taxon>
        <taxon>fabids</taxon>
        <taxon>Rosales</taxon>
        <taxon>Rosaceae</taxon>
        <taxon>Amygdaloideae</taxon>
        <taxon>Amygdaleae</taxon>
        <taxon>Prunus</taxon>
    </lineage>
</organism>
<accession>A0A6J5X5A8</accession>
<sequence>MAPRKMKKNVVTKEEKLIERVPFLKGDGALLERQKNRARLETLAESTQGEVICWNFVTLLDRNMVLGPRYVTIKPVSNSSLESTQYRANILFRGPYTPCWENWDVNVKRLYPQSEPMRTGTAWRKWVTDMQSHFSSSWKDNGIYDAILLSLQDLKVESSLLASALMFWNSSSNTFDFGVGPMTPTLLDMAAIFGFRPHGRVPDCIGDYQRRPSQEEKLKTVCLTTNKEITDHSAFSKFIEYFRAKYRKDIEQEHMMFLLYWINRFIFPSASKCVRVEWRHLAEALHNHSDVATGQWALASIYRCLHDVTVDPVNMNINGPIWMVQMWLQWYFPKLRSPGVIFKENVVPAQTLIESALLEPTTAFCLVVFKHSTQQTENQWLANVRRKYPSFMNRLIYETPPQAGKAKEEFAAKAFACLLPRELPYGGSRDHQYVYGVEAYNPHSCGRQLGCQQVIPEYLYTGLNLESSFRPPNISMVDIAKTFGKMLRLVPTLEMVGYVPSCQCSDSFFVWERAEDLEAIVKRIESDNEHSRVEITQALRPEVASQVVMTQWGVKSLAVSEKKETTHSATAEDKEQMTKAVRDVGVVSDASPHRPEVAQTSLAAERASLLADPKIHELAEKPGGLPEVLQTVKEREAMRDVILETPALNIDASKAVPATAQPKSVQTYISKSKQTPTASAPSSMAKQTVLGERTAESTKPAIKSPMAQKFTDMEVKEREVMGIVIFETPALNIDASKAAPTTFQAKQTVFGERTAESTKPATKSLMAQKVSESQTTPPAATVSEIQTVPLPQKSAEITSCVDKGKNVVDQPKREFPDLASFLQTPVPIHHEVVTRSAGAGTGGLWAKSAELLIHVTPIPSSHPPHYSDLEMEMMVSSLGINPSVGYSSSAFDPMIEMVRSASAPAAEEKMADMEGSASSPMDIEIAPEPFGTRVPHAVPLNVHRAGEVIFLPDDEEEEMKNEEGAKSPGSAAKRSLQRLLELEDLPESSSVSIEVDVAKKVLATWASRPFDVAQSYVDMQPVYEILVKLMRAYPNL</sequence>
<protein>
    <recommendedName>
        <fullName evidence="2">Aminotransferase-like plant mobile domain-containing protein</fullName>
    </recommendedName>
</protein>
<gene>
    <name evidence="3" type="ORF">ORAREDHAP_LOCUS25794</name>
</gene>
<evidence type="ECO:0000313" key="4">
    <source>
        <dbReference type="Proteomes" id="UP000507245"/>
    </source>
</evidence>
<dbReference type="Pfam" id="PF10536">
    <property type="entry name" value="PMD"/>
    <property type="match status" value="1"/>
</dbReference>
<dbReference type="EMBL" id="CAEKKB010000004">
    <property type="protein sequence ID" value="CAB4307235.1"/>
    <property type="molecule type" value="Genomic_DNA"/>
</dbReference>
<feature type="compositionally biased region" description="Polar residues" evidence="1">
    <location>
        <begin position="670"/>
        <end position="686"/>
    </location>
</feature>
<dbReference type="AlphaFoldDB" id="A0A6J5X5A8"/>
<keyword evidence="4" id="KW-1185">Reference proteome</keyword>
<dbReference type="PANTHER" id="PTHR46033">
    <property type="entry name" value="PROTEIN MAIN-LIKE 2"/>
    <property type="match status" value="1"/>
</dbReference>
<evidence type="ECO:0000259" key="2">
    <source>
        <dbReference type="Pfam" id="PF10536"/>
    </source>
</evidence>
<dbReference type="GO" id="GO:0010073">
    <property type="term" value="P:meristem maintenance"/>
    <property type="evidence" value="ECO:0007669"/>
    <property type="project" value="InterPro"/>
</dbReference>
<name>A0A6J5X5A8_PRUAR</name>
<dbReference type="PANTHER" id="PTHR46033:SF65">
    <property type="entry name" value="AMINOTRANSFERASE-LIKE PLANT MOBILE DOMAIN-CONTAINING PROTEIN"/>
    <property type="match status" value="1"/>
</dbReference>
<dbReference type="InterPro" id="IPR044824">
    <property type="entry name" value="MAIN-like"/>
</dbReference>
<evidence type="ECO:0000256" key="1">
    <source>
        <dbReference type="SAM" id="MobiDB-lite"/>
    </source>
</evidence>
<feature type="region of interest" description="Disordered" evidence="1">
    <location>
        <begin position="670"/>
        <end position="699"/>
    </location>
</feature>
<dbReference type="OrthoDB" id="1166685at2759"/>
<evidence type="ECO:0000313" key="3">
    <source>
        <dbReference type="EMBL" id="CAB4307235.1"/>
    </source>
</evidence>
<dbReference type="Proteomes" id="UP000507245">
    <property type="component" value="Unassembled WGS sequence"/>
</dbReference>
<proteinExistence type="predicted"/>
<reference evidence="4" key="1">
    <citation type="journal article" date="2020" name="Genome Biol.">
        <title>Gamete binning: chromosome-level and haplotype-resolved genome assembly enabled by high-throughput single-cell sequencing of gamete genomes.</title>
        <authorList>
            <person name="Campoy J.A."/>
            <person name="Sun H."/>
            <person name="Goel M."/>
            <person name="Jiao W.-B."/>
            <person name="Folz-Donahue K."/>
            <person name="Wang N."/>
            <person name="Rubio M."/>
            <person name="Liu C."/>
            <person name="Kukat C."/>
            <person name="Ruiz D."/>
            <person name="Huettel B."/>
            <person name="Schneeberger K."/>
        </authorList>
    </citation>
    <scope>NUCLEOTIDE SEQUENCE [LARGE SCALE GENOMIC DNA]</scope>
    <source>
        <strain evidence="4">cv. Rojo Pasion</strain>
    </source>
</reference>
<dbReference type="InterPro" id="IPR019557">
    <property type="entry name" value="AminoTfrase-like_pln_mobile"/>
</dbReference>
<feature type="domain" description="Aminotransferase-like plant mobile" evidence="2">
    <location>
        <begin position="142"/>
        <end position="459"/>
    </location>
</feature>